<evidence type="ECO:0000256" key="9">
    <source>
        <dbReference type="PROSITE-ProRule" id="PRU00043"/>
    </source>
</evidence>
<evidence type="ECO:0000256" key="8">
    <source>
        <dbReference type="ARBA" id="ARBA00023180"/>
    </source>
</evidence>
<dbReference type="PROSITE" id="PS50268">
    <property type="entry name" value="CADHERIN_2"/>
    <property type="match status" value="4"/>
</dbReference>
<feature type="signal peptide" evidence="10">
    <location>
        <begin position="1"/>
        <end position="27"/>
    </location>
</feature>
<dbReference type="Proteomes" id="UP000281553">
    <property type="component" value="Unassembled WGS sequence"/>
</dbReference>
<comment type="subcellular location">
    <subcellularLocation>
        <location evidence="1">Membrane</location>
        <topology evidence="1">Single-pass membrane protein</topology>
    </subcellularLocation>
</comment>
<evidence type="ECO:0000256" key="6">
    <source>
        <dbReference type="ARBA" id="ARBA00022989"/>
    </source>
</evidence>
<feature type="domain" description="Cadherin" evidence="11">
    <location>
        <begin position="208"/>
        <end position="333"/>
    </location>
</feature>
<dbReference type="PANTHER" id="PTHR24028">
    <property type="entry name" value="CADHERIN-87A"/>
    <property type="match status" value="1"/>
</dbReference>
<dbReference type="CDD" id="cd11304">
    <property type="entry name" value="Cadherin_repeat"/>
    <property type="match status" value="3"/>
</dbReference>
<proteinExistence type="predicted"/>
<dbReference type="EMBL" id="UYRU01049530">
    <property type="protein sequence ID" value="VDN10614.1"/>
    <property type="molecule type" value="Genomic_DNA"/>
</dbReference>
<feature type="chain" id="PRO_5018026193" description="Cadherin domain-containing protein" evidence="10">
    <location>
        <begin position="28"/>
        <end position="706"/>
    </location>
</feature>
<dbReference type="PROSITE" id="PS00232">
    <property type="entry name" value="CADHERIN_1"/>
    <property type="match status" value="2"/>
</dbReference>
<dbReference type="Pfam" id="PF00028">
    <property type="entry name" value="Cadherin"/>
    <property type="match status" value="2"/>
</dbReference>
<accession>A0A3P7L1L1</accession>
<dbReference type="Gene3D" id="2.60.40.60">
    <property type="entry name" value="Cadherins"/>
    <property type="match status" value="6"/>
</dbReference>
<evidence type="ECO:0000256" key="10">
    <source>
        <dbReference type="SAM" id="SignalP"/>
    </source>
</evidence>
<feature type="domain" description="Cadherin" evidence="11">
    <location>
        <begin position="419"/>
        <end position="532"/>
    </location>
</feature>
<keyword evidence="2" id="KW-0812">Transmembrane</keyword>
<keyword evidence="4 9" id="KW-0106">Calcium</keyword>
<protein>
    <recommendedName>
        <fullName evidence="11">Cadherin domain-containing protein</fullName>
    </recommendedName>
</protein>
<dbReference type="Pfam" id="PF08266">
    <property type="entry name" value="Cadherin_2"/>
    <property type="match status" value="1"/>
</dbReference>
<dbReference type="OrthoDB" id="6272940at2759"/>
<gene>
    <name evidence="12" type="ORF">DILT_LOCUS6445</name>
</gene>
<dbReference type="FunFam" id="2.60.40.60:FF:000002">
    <property type="entry name" value="Protocadherin alpha 2"/>
    <property type="match status" value="1"/>
</dbReference>
<evidence type="ECO:0000313" key="13">
    <source>
        <dbReference type="Proteomes" id="UP000281553"/>
    </source>
</evidence>
<evidence type="ECO:0000259" key="11">
    <source>
        <dbReference type="PROSITE" id="PS50268"/>
    </source>
</evidence>
<dbReference type="SMART" id="SM00112">
    <property type="entry name" value="CA"/>
    <property type="match status" value="4"/>
</dbReference>
<keyword evidence="7" id="KW-0472">Membrane</keyword>
<dbReference type="InterPro" id="IPR002126">
    <property type="entry name" value="Cadherin-like_dom"/>
</dbReference>
<organism evidence="12 13">
    <name type="scientific">Dibothriocephalus latus</name>
    <name type="common">Fish tapeworm</name>
    <name type="synonym">Diphyllobothrium latum</name>
    <dbReference type="NCBI Taxonomy" id="60516"/>
    <lineage>
        <taxon>Eukaryota</taxon>
        <taxon>Metazoa</taxon>
        <taxon>Spiralia</taxon>
        <taxon>Lophotrochozoa</taxon>
        <taxon>Platyhelminthes</taxon>
        <taxon>Cestoda</taxon>
        <taxon>Eucestoda</taxon>
        <taxon>Diphyllobothriidea</taxon>
        <taxon>Diphyllobothriidae</taxon>
        <taxon>Dibothriocephalus</taxon>
    </lineage>
</organism>
<dbReference type="PRINTS" id="PR00205">
    <property type="entry name" value="CADHERIN"/>
</dbReference>
<evidence type="ECO:0000256" key="4">
    <source>
        <dbReference type="ARBA" id="ARBA00022837"/>
    </source>
</evidence>
<dbReference type="InterPro" id="IPR020894">
    <property type="entry name" value="Cadherin_CS"/>
</dbReference>
<keyword evidence="6" id="KW-1133">Transmembrane helix</keyword>
<evidence type="ECO:0000256" key="5">
    <source>
        <dbReference type="ARBA" id="ARBA00022889"/>
    </source>
</evidence>
<keyword evidence="13" id="KW-1185">Reference proteome</keyword>
<dbReference type="AlphaFoldDB" id="A0A3P7L1L1"/>
<keyword evidence="8" id="KW-0325">Glycoprotein</keyword>
<keyword evidence="5" id="KW-0130">Cell adhesion</keyword>
<dbReference type="GO" id="GO:0005509">
    <property type="term" value="F:calcium ion binding"/>
    <property type="evidence" value="ECO:0007669"/>
    <property type="project" value="UniProtKB-UniRule"/>
</dbReference>
<keyword evidence="10" id="KW-0732">Signal</keyword>
<evidence type="ECO:0000313" key="12">
    <source>
        <dbReference type="EMBL" id="VDN10614.1"/>
    </source>
</evidence>
<dbReference type="SUPFAM" id="SSF49313">
    <property type="entry name" value="Cadherin-like"/>
    <property type="match status" value="6"/>
</dbReference>
<name>A0A3P7L1L1_DIBLA</name>
<dbReference type="PANTHER" id="PTHR24028:SF146">
    <property type="entry name" value="CADHERIN 96CB, ISOFORM D-RELATED"/>
    <property type="match status" value="1"/>
</dbReference>
<evidence type="ECO:0000256" key="7">
    <source>
        <dbReference type="ARBA" id="ARBA00023136"/>
    </source>
</evidence>
<dbReference type="GO" id="GO:0007156">
    <property type="term" value="P:homophilic cell adhesion via plasma membrane adhesion molecules"/>
    <property type="evidence" value="ECO:0007669"/>
    <property type="project" value="InterPro"/>
</dbReference>
<dbReference type="InterPro" id="IPR050174">
    <property type="entry name" value="Protocadherin/Cadherin-CA"/>
</dbReference>
<dbReference type="GO" id="GO:0005886">
    <property type="term" value="C:plasma membrane"/>
    <property type="evidence" value="ECO:0007669"/>
    <property type="project" value="InterPro"/>
</dbReference>
<feature type="domain" description="Cadherin" evidence="11">
    <location>
        <begin position="583"/>
        <end position="645"/>
    </location>
</feature>
<feature type="domain" description="Cadherin" evidence="11">
    <location>
        <begin position="103"/>
        <end position="207"/>
    </location>
</feature>
<dbReference type="InterPro" id="IPR015919">
    <property type="entry name" value="Cadherin-like_sf"/>
</dbReference>
<dbReference type="InterPro" id="IPR013164">
    <property type="entry name" value="Cadherin_N"/>
</dbReference>
<sequence length="706" mass="78480">MICHSMQFPLWFLGLLLLTFLLPPADCLVARFEINEEVPGDTLVGSLSSHLPPFSGNLVYIKVSNSKDASKYFLVDKYSGKITVAARLDRETLCTSLNRRQEENCELKFSVSCLAAAAADDDGRRATGSADVFAIVDVIVALRDTNDNGCLFIPTDTQTVTIREDADQTKEYHLFVNANDGYGNDRHSCRLAVNVEVEDVNDNLPVFEKAVYNVVVAENMPFDQTIVTVTAHDADAGEFGRVFYVLDPFLTDPNTLSFFRINEQTGDIFLKNRLNFRDASRYQMTVRAKNQLHSRAWTSNKNEPDSMQMGSTRSFLTTVIVTVTDVNDHAPRIHIFSPTGSEKLTLTEGRPSGRDVAVVSVSDDDAGRNAKVDCRLKDQSIRGALVLKPMEIEGIKEDLSSGRKYKILTVQSFDREQHLENEYLLEVYEDSQAMRSDSGFQIGSLRATDTDAGENAKLQYSFAPDCPLTFQELVKIDPETGALHSTGRLDREKYTLLKCKAIVTDSVFDADLDTNSRVELTVEHKKNTWPAHTDVESFFSSSAQATGSNTPLNVTNPSSQIPFLRLEVRPLRGRPSANYAANWTIPTSGGSLFGRGVIDTDNSTSPSAAIIRFKIRAQDYGSPRLAQRAAVYFAITDVNDNYPSFIFPPPNAVNITEVRLSIKEPVGFQFTKVSHMFINTYLSYEVAFKCFCESRNELGLAVTMGN</sequence>
<evidence type="ECO:0000256" key="2">
    <source>
        <dbReference type="ARBA" id="ARBA00022692"/>
    </source>
</evidence>
<reference evidence="12 13" key="1">
    <citation type="submission" date="2018-11" db="EMBL/GenBank/DDBJ databases">
        <authorList>
            <consortium name="Pathogen Informatics"/>
        </authorList>
    </citation>
    <scope>NUCLEOTIDE SEQUENCE [LARGE SCALE GENOMIC DNA]</scope>
</reference>
<evidence type="ECO:0000256" key="3">
    <source>
        <dbReference type="ARBA" id="ARBA00022737"/>
    </source>
</evidence>
<keyword evidence="3" id="KW-0677">Repeat</keyword>
<evidence type="ECO:0000256" key="1">
    <source>
        <dbReference type="ARBA" id="ARBA00004167"/>
    </source>
</evidence>